<dbReference type="EnsemblBacteria" id="ABA48780">
    <property type="protein sequence ID" value="ABA48780"/>
    <property type="gene ID" value="BURPS1710b_2083"/>
</dbReference>
<comment type="similarity">
    <text evidence="2">Belongs to the bacterial solute-binding protein 8 family.</text>
</comment>
<protein>
    <submittedName>
        <fullName evidence="9">Iron compound ABC transporter, periplasmic iron-compound-binding protein</fullName>
    </submittedName>
</protein>
<dbReference type="PRINTS" id="PR01715">
    <property type="entry name" value="FERRIBNDNGPP"/>
</dbReference>
<comment type="subcellular location">
    <subcellularLocation>
        <location evidence="1">Cell envelope</location>
    </subcellularLocation>
</comment>
<proteinExistence type="inferred from homology"/>
<evidence type="ECO:0000313" key="10">
    <source>
        <dbReference type="Proteomes" id="UP000002700"/>
    </source>
</evidence>
<dbReference type="PANTHER" id="PTHR30532:SF1">
    <property type="entry name" value="IRON(3+)-HYDROXAMATE-BINDING PROTEIN FHUD"/>
    <property type="match status" value="1"/>
</dbReference>
<dbReference type="InterPro" id="IPR051313">
    <property type="entry name" value="Bact_iron-sidero_bind"/>
</dbReference>
<evidence type="ECO:0000256" key="2">
    <source>
        <dbReference type="ARBA" id="ARBA00008814"/>
    </source>
</evidence>
<dbReference type="Proteomes" id="UP000002700">
    <property type="component" value="Chromosome I"/>
</dbReference>
<accession>Q3JSH5</accession>
<evidence type="ECO:0000313" key="9">
    <source>
        <dbReference type="EMBL" id="ABA48780.1"/>
    </source>
</evidence>
<keyword evidence="5" id="KW-0732">Signal</keyword>
<dbReference type="KEGG" id="bpm:BURPS1710b_2083"/>
<gene>
    <name evidence="9" type="ordered locus">BURPS1710b_2083</name>
</gene>
<dbReference type="Pfam" id="PF01497">
    <property type="entry name" value="Peripla_BP_2"/>
    <property type="match status" value="1"/>
</dbReference>
<evidence type="ECO:0000256" key="1">
    <source>
        <dbReference type="ARBA" id="ARBA00004196"/>
    </source>
</evidence>
<organism evidence="9 10">
    <name type="scientific">Burkholderia pseudomallei (strain 1710b)</name>
    <dbReference type="NCBI Taxonomy" id="320372"/>
    <lineage>
        <taxon>Bacteria</taxon>
        <taxon>Pseudomonadati</taxon>
        <taxon>Pseudomonadota</taxon>
        <taxon>Betaproteobacteria</taxon>
        <taxon>Burkholderiales</taxon>
        <taxon>Burkholderiaceae</taxon>
        <taxon>Burkholderia</taxon>
        <taxon>pseudomallei group</taxon>
    </lineage>
</organism>
<evidence type="ECO:0000256" key="6">
    <source>
        <dbReference type="SAM" id="MobiDB-lite"/>
    </source>
</evidence>
<reference evidence="9 10" key="1">
    <citation type="submission" date="2005-09" db="EMBL/GenBank/DDBJ databases">
        <authorList>
            <person name="Woods D.E."/>
            <person name="Nierman W.C."/>
        </authorList>
    </citation>
    <scope>NUCLEOTIDE SEQUENCE [LARGE SCALE GENOMIC DNA]</scope>
    <source>
        <strain evidence="9 10">1710b</strain>
    </source>
</reference>
<dbReference type="SUPFAM" id="SSF53807">
    <property type="entry name" value="Helical backbone' metal receptor"/>
    <property type="match status" value="1"/>
</dbReference>
<keyword evidence="7" id="KW-0472">Membrane</keyword>
<name>Q3JSH5_BURP1</name>
<feature type="region of interest" description="Disordered" evidence="6">
    <location>
        <begin position="55"/>
        <end position="88"/>
    </location>
</feature>
<keyword evidence="3" id="KW-0813">Transport</keyword>
<dbReference type="PROSITE" id="PS50983">
    <property type="entry name" value="FE_B12_PBP"/>
    <property type="match status" value="1"/>
</dbReference>
<evidence type="ECO:0000256" key="3">
    <source>
        <dbReference type="ARBA" id="ARBA00022448"/>
    </source>
</evidence>
<dbReference type="HOGENOM" id="CLU_038034_10_1_4"/>
<keyword evidence="4" id="KW-0410">Iron transport</keyword>
<dbReference type="PANTHER" id="PTHR30532">
    <property type="entry name" value="IRON III DICITRATE-BINDING PERIPLASMIC PROTEIN"/>
    <property type="match status" value="1"/>
</dbReference>
<dbReference type="EMBL" id="CP000124">
    <property type="protein sequence ID" value="ABA48780.1"/>
    <property type="molecule type" value="Genomic_DNA"/>
</dbReference>
<dbReference type="Gene3D" id="3.40.50.1980">
    <property type="entry name" value="Nitrogenase molybdenum iron protein domain"/>
    <property type="match status" value="2"/>
</dbReference>
<keyword evidence="7" id="KW-0812">Transmembrane</keyword>
<keyword evidence="4" id="KW-0406">Ion transport</keyword>
<dbReference type="CDD" id="cd01146">
    <property type="entry name" value="FhuD"/>
    <property type="match status" value="1"/>
</dbReference>
<dbReference type="GO" id="GO:0030288">
    <property type="term" value="C:outer membrane-bounded periplasmic space"/>
    <property type="evidence" value="ECO:0007669"/>
    <property type="project" value="TreeGrafter"/>
</dbReference>
<feature type="transmembrane region" description="Helical" evidence="7">
    <location>
        <begin position="96"/>
        <end position="117"/>
    </location>
</feature>
<evidence type="ECO:0000256" key="4">
    <source>
        <dbReference type="ARBA" id="ARBA00022496"/>
    </source>
</evidence>
<dbReference type="AlphaFoldDB" id="Q3JSH5"/>
<evidence type="ECO:0000256" key="7">
    <source>
        <dbReference type="SAM" id="Phobius"/>
    </source>
</evidence>
<feature type="domain" description="Fe/B12 periplasmic-binding" evidence="8">
    <location>
        <begin position="148"/>
        <end position="420"/>
    </location>
</feature>
<evidence type="ECO:0000259" key="8">
    <source>
        <dbReference type="PROSITE" id="PS50983"/>
    </source>
</evidence>
<keyword evidence="7" id="KW-1133">Transmembrane helix</keyword>
<keyword evidence="4" id="KW-0408">Iron</keyword>
<dbReference type="InterPro" id="IPR002491">
    <property type="entry name" value="ABC_transptr_periplasmic_BD"/>
</dbReference>
<evidence type="ECO:0000256" key="5">
    <source>
        <dbReference type="ARBA" id="ARBA00022729"/>
    </source>
</evidence>
<dbReference type="GO" id="GO:1901678">
    <property type="term" value="P:iron coordination entity transport"/>
    <property type="evidence" value="ECO:0007669"/>
    <property type="project" value="UniProtKB-ARBA"/>
</dbReference>
<sequence length="429" mass="46017">MWKLSAVVDDVRRRAREAGRRALTAWARRAARFARLPIGGRTAVLVRAMRAADAEPATLRSPAEPATLRSPAAPVTRAGRLPSPSRPMRGARAARPLAAVAAFAALVAGALAFAPAAHAGEPSAVCRPLADDPTVSQFSRTLPARPARIVVLEFMFAEDLAALDITPVGMADPAYYPIWIGYDDARFARVSDVGTRQEPSLEAIAAAKPDLILGVGLRHAPIFDALSRIAPTVLFKYSPNYIEDGRQVTQYDWARAILRTIGCLTGRARDARAVQARVDAGLARDARRIAAAGRAGERVAWLQELGLPDRYWAFTGNSASAGIARALGLEPWPGEPTREGTAYVTSEDLLKQPDLAVLFVSATEPGVPLDAKLDSSIWRFVPARRAGRVALVERNIWGFGGPMSALRLADEMTQRVLALPKPAAGAPPR</sequence>